<name>A0A7J8MQ79_9ROSI</name>
<evidence type="ECO:0000256" key="2">
    <source>
        <dbReference type="SAM" id="SignalP"/>
    </source>
</evidence>
<gene>
    <name evidence="3" type="ORF">Golob_011533</name>
</gene>
<evidence type="ECO:0008006" key="5">
    <source>
        <dbReference type="Google" id="ProtNLM"/>
    </source>
</evidence>
<feature type="signal peptide" evidence="2">
    <location>
        <begin position="1"/>
        <end position="21"/>
    </location>
</feature>
<feature type="region of interest" description="Disordered" evidence="1">
    <location>
        <begin position="219"/>
        <end position="278"/>
    </location>
</feature>
<protein>
    <recommendedName>
        <fullName evidence="5">Transposase MuDR plant domain-containing protein</fullName>
    </recommendedName>
</protein>
<dbReference type="Proteomes" id="UP000593572">
    <property type="component" value="Unassembled WGS sequence"/>
</dbReference>
<evidence type="ECO:0000313" key="3">
    <source>
        <dbReference type="EMBL" id="MBA0566742.1"/>
    </source>
</evidence>
<feature type="compositionally biased region" description="Acidic residues" evidence="1">
    <location>
        <begin position="151"/>
        <end position="170"/>
    </location>
</feature>
<keyword evidence="2" id="KW-0732">Signal</keyword>
<evidence type="ECO:0000256" key="1">
    <source>
        <dbReference type="SAM" id="MobiDB-lite"/>
    </source>
</evidence>
<evidence type="ECO:0000313" key="4">
    <source>
        <dbReference type="Proteomes" id="UP000593572"/>
    </source>
</evidence>
<proteinExistence type="predicted"/>
<comment type="caution">
    <text evidence="3">The sequence shown here is derived from an EMBL/GenBank/DDBJ whole genome shotgun (WGS) entry which is preliminary data.</text>
</comment>
<feature type="region of interest" description="Disordered" evidence="1">
    <location>
        <begin position="119"/>
        <end position="198"/>
    </location>
</feature>
<organism evidence="3 4">
    <name type="scientific">Gossypium lobatum</name>
    <dbReference type="NCBI Taxonomy" id="34289"/>
    <lineage>
        <taxon>Eukaryota</taxon>
        <taxon>Viridiplantae</taxon>
        <taxon>Streptophyta</taxon>
        <taxon>Embryophyta</taxon>
        <taxon>Tracheophyta</taxon>
        <taxon>Spermatophyta</taxon>
        <taxon>Magnoliopsida</taxon>
        <taxon>eudicotyledons</taxon>
        <taxon>Gunneridae</taxon>
        <taxon>Pentapetalae</taxon>
        <taxon>rosids</taxon>
        <taxon>malvids</taxon>
        <taxon>Malvales</taxon>
        <taxon>Malvaceae</taxon>
        <taxon>Malvoideae</taxon>
        <taxon>Gossypium</taxon>
    </lineage>
</organism>
<dbReference type="EMBL" id="JABEZX010000009">
    <property type="protein sequence ID" value="MBA0566742.1"/>
    <property type="molecule type" value="Genomic_DNA"/>
</dbReference>
<reference evidence="3 4" key="1">
    <citation type="journal article" date="2019" name="Genome Biol. Evol.">
        <title>Insights into the evolution of the New World diploid cottons (Gossypium, subgenus Houzingenia) based on genome sequencing.</title>
        <authorList>
            <person name="Grover C.E."/>
            <person name="Arick M.A. 2nd"/>
            <person name="Thrash A."/>
            <person name="Conover J.L."/>
            <person name="Sanders W.S."/>
            <person name="Peterson D.G."/>
            <person name="Frelichowski J.E."/>
            <person name="Scheffler J.A."/>
            <person name="Scheffler B.E."/>
            <person name="Wendel J.F."/>
        </authorList>
    </citation>
    <scope>NUCLEOTIDE SEQUENCE [LARGE SCALE GENOMIC DNA]</scope>
    <source>
        <strain evidence="3">157</strain>
        <tissue evidence="3">Leaf</tissue>
    </source>
</reference>
<feature type="chain" id="PRO_5029566403" description="Transposase MuDR plant domain-containing protein" evidence="2">
    <location>
        <begin position="22"/>
        <end position="343"/>
    </location>
</feature>
<feature type="compositionally biased region" description="Basic and acidic residues" evidence="1">
    <location>
        <begin position="251"/>
        <end position="261"/>
    </location>
</feature>
<dbReference type="AlphaFoldDB" id="A0A7J8MQ79"/>
<feature type="compositionally biased region" description="Basic and acidic residues" evidence="1">
    <location>
        <begin position="177"/>
        <end position="190"/>
    </location>
</feature>
<keyword evidence="4" id="KW-1185">Reference proteome</keyword>
<sequence>MFNISAGYCFYLLLLITLISVEEEYCINLHVGVKFVRDPHVRYLGGEMVRLKEDLDTISYFELCKIVKDGTIDMINYWVKHKKIDLYIEHEIDIVVFMNDESMLVVACLQFGGNGNEGGEDGEVVGSKCSEGEGEGEGEGGEAVGSKCGESEGEGEGGEVVEGLGEESDDVAVNKGGESDRGGEKGVKDESDSDLDDENAYLMKVREVEGKTSGKCKETVLDETESESSKQQFEAKVSEEVDGEGLNYSVGREEDGNKTEYFDNDDHESIIGSEDDDNTDVCRRRTRFPTYNPNSTSPHFCTGMLFKDGEQFKFAIHKYLMCCRRELKIIRSESNRVRVKCMA</sequence>
<accession>A0A7J8MQ79</accession>